<reference evidence="6 7" key="1">
    <citation type="submission" date="2023-04" db="EMBL/GenBank/DDBJ databases">
        <title>Funneling lignin-derived compounds into biodiesel using alkali-halophilic Citricoccus sp. P2.</title>
        <authorList>
            <person name="Luo C.-B."/>
        </authorList>
    </citation>
    <scope>NUCLEOTIDE SEQUENCE [LARGE SCALE GENOMIC DNA]</scope>
    <source>
        <strain evidence="6 7">P2</strain>
    </source>
</reference>
<name>A0ABY8HA16_9MICC</name>
<feature type="compositionally biased region" description="Basic residues" evidence="4">
    <location>
        <begin position="1"/>
        <end position="10"/>
    </location>
</feature>
<dbReference type="Gene3D" id="3.90.1530.30">
    <property type="match status" value="1"/>
</dbReference>
<dbReference type="InterPro" id="IPR057240">
    <property type="entry name" value="ParB_dimer_C"/>
</dbReference>
<protein>
    <submittedName>
        <fullName evidence="6">ParB/RepB/Spo0J family partition protein</fullName>
    </submittedName>
</protein>
<keyword evidence="7" id="KW-1185">Reference proteome</keyword>
<evidence type="ECO:0000256" key="3">
    <source>
        <dbReference type="ARBA" id="ARBA00023125"/>
    </source>
</evidence>
<dbReference type="InterPro" id="IPR004437">
    <property type="entry name" value="ParB/RepB/Spo0J"/>
</dbReference>
<feature type="region of interest" description="Disordered" evidence="4">
    <location>
        <begin position="1"/>
        <end position="158"/>
    </location>
</feature>
<gene>
    <name evidence="6" type="ORF">P8192_14405</name>
</gene>
<dbReference type="Pfam" id="PF23552">
    <property type="entry name" value="ParB_C"/>
    <property type="match status" value="1"/>
</dbReference>
<dbReference type="InterPro" id="IPR041468">
    <property type="entry name" value="HTH_ParB/Spo0J"/>
</dbReference>
<sequence>MSQKKSRRGLGRGLSALIQDTSANLDEQSDDTGSPVNTESSDDEKSGLKVEAPSSPTSVAERYLANEGIDEPSTPVSRETRRPVDIFFPEAPTPARRKTTQERGPVRREMPNPLSTATSRRNRDVELPVNSAEPEQPGPELRSLPIDTIVPNPRQPRDVFNEEDMDELIASIREVGVLQPIVVRPTNSDHYELVMGERRWRASRAAGLMEIPVIIRHTADEDLLRDALLENIHRSELNPLEEAAAYEQLLRDFNCTQDELSERIGRSRPQISNTLRLMKLPPLVQRRVASGVLSAGHARALLGLQDEATMERVAQRVMNEGLSVRATEELVALTVNGTGIRRRATRVTPAQNERFEYLANTLTDELDTTVKISLGAKKGRIAIDFASVEDLNRIMDIIQPSKRASDS</sequence>
<dbReference type="Gene3D" id="1.10.10.2830">
    <property type="match status" value="1"/>
</dbReference>
<dbReference type="Proteomes" id="UP001219037">
    <property type="component" value="Chromosome"/>
</dbReference>
<organism evidence="6 7">
    <name type="scientific">Citricoccus muralis</name>
    <dbReference type="NCBI Taxonomy" id="169134"/>
    <lineage>
        <taxon>Bacteria</taxon>
        <taxon>Bacillati</taxon>
        <taxon>Actinomycetota</taxon>
        <taxon>Actinomycetes</taxon>
        <taxon>Micrococcales</taxon>
        <taxon>Micrococcaceae</taxon>
        <taxon>Citricoccus</taxon>
    </lineage>
</organism>
<dbReference type="PANTHER" id="PTHR33375">
    <property type="entry name" value="CHROMOSOME-PARTITIONING PROTEIN PARB-RELATED"/>
    <property type="match status" value="1"/>
</dbReference>
<evidence type="ECO:0000313" key="6">
    <source>
        <dbReference type="EMBL" id="WFP17989.1"/>
    </source>
</evidence>
<dbReference type="SMART" id="SM00470">
    <property type="entry name" value="ParB"/>
    <property type="match status" value="1"/>
</dbReference>
<keyword evidence="2" id="KW-0159">Chromosome partition</keyword>
<dbReference type="SUPFAM" id="SSF110849">
    <property type="entry name" value="ParB/Sulfiredoxin"/>
    <property type="match status" value="1"/>
</dbReference>
<comment type="similarity">
    <text evidence="1">Belongs to the ParB family.</text>
</comment>
<evidence type="ECO:0000259" key="5">
    <source>
        <dbReference type="SMART" id="SM00470"/>
    </source>
</evidence>
<dbReference type="NCBIfam" id="TIGR00180">
    <property type="entry name" value="parB_part"/>
    <property type="match status" value="1"/>
</dbReference>
<keyword evidence="3" id="KW-0238">DNA-binding</keyword>
<dbReference type="SUPFAM" id="SSF109709">
    <property type="entry name" value="KorB DNA-binding domain-like"/>
    <property type="match status" value="1"/>
</dbReference>
<dbReference type="InterPro" id="IPR050336">
    <property type="entry name" value="Chromosome_partition/occlusion"/>
</dbReference>
<dbReference type="Pfam" id="PF02195">
    <property type="entry name" value="ParB_N"/>
    <property type="match status" value="1"/>
</dbReference>
<evidence type="ECO:0000256" key="4">
    <source>
        <dbReference type="SAM" id="MobiDB-lite"/>
    </source>
</evidence>
<feature type="compositionally biased region" description="Basic and acidic residues" evidence="4">
    <location>
        <begin position="99"/>
        <end position="110"/>
    </location>
</feature>
<dbReference type="EMBL" id="CP121252">
    <property type="protein sequence ID" value="WFP17989.1"/>
    <property type="molecule type" value="Genomic_DNA"/>
</dbReference>
<proteinExistence type="inferred from homology"/>
<feature type="domain" description="ParB-like N-terminal" evidence="5">
    <location>
        <begin position="142"/>
        <end position="232"/>
    </location>
</feature>
<dbReference type="CDD" id="cd16393">
    <property type="entry name" value="SPO0J_N"/>
    <property type="match status" value="1"/>
</dbReference>
<dbReference type="InterPro" id="IPR036086">
    <property type="entry name" value="ParB/Sulfiredoxin_sf"/>
</dbReference>
<dbReference type="InterPro" id="IPR003115">
    <property type="entry name" value="ParB_N"/>
</dbReference>
<evidence type="ECO:0000313" key="7">
    <source>
        <dbReference type="Proteomes" id="UP001219037"/>
    </source>
</evidence>
<dbReference type="PANTHER" id="PTHR33375:SF1">
    <property type="entry name" value="CHROMOSOME-PARTITIONING PROTEIN PARB-RELATED"/>
    <property type="match status" value="1"/>
</dbReference>
<evidence type="ECO:0000256" key="1">
    <source>
        <dbReference type="ARBA" id="ARBA00006295"/>
    </source>
</evidence>
<accession>A0ABY8HA16</accession>
<evidence type="ECO:0000256" key="2">
    <source>
        <dbReference type="ARBA" id="ARBA00022829"/>
    </source>
</evidence>
<feature type="compositionally biased region" description="Polar residues" evidence="4">
    <location>
        <begin position="18"/>
        <end position="39"/>
    </location>
</feature>
<dbReference type="Pfam" id="PF17762">
    <property type="entry name" value="HTH_ParB"/>
    <property type="match status" value="1"/>
</dbReference>